<dbReference type="EMBL" id="BKCJ011166104">
    <property type="protein sequence ID" value="GFC97436.1"/>
    <property type="molecule type" value="Genomic_DNA"/>
</dbReference>
<feature type="compositionally biased region" description="Basic and acidic residues" evidence="1">
    <location>
        <begin position="97"/>
        <end position="111"/>
    </location>
</feature>
<comment type="caution">
    <text evidence="2">The sequence shown here is derived from an EMBL/GenBank/DDBJ whole genome shotgun (WGS) entry which is preliminary data.</text>
</comment>
<evidence type="ECO:0000256" key="1">
    <source>
        <dbReference type="SAM" id="MobiDB-lite"/>
    </source>
</evidence>
<reference evidence="2" key="1">
    <citation type="journal article" date="2019" name="Sci. Rep.">
        <title>Draft genome of Tanacetum cinerariifolium, the natural source of mosquito coil.</title>
        <authorList>
            <person name="Yamashiro T."/>
            <person name="Shiraishi A."/>
            <person name="Satake H."/>
            <person name="Nakayama K."/>
        </authorList>
    </citation>
    <scope>NUCLEOTIDE SEQUENCE</scope>
</reference>
<organism evidence="2">
    <name type="scientific">Tanacetum cinerariifolium</name>
    <name type="common">Dalmatian daisy</name>
    <name type="synonym">Chrysanthemum cinerariifolium</name>
    <dbReference type="NCBI Taxonomy" id="118510"/>
    <lineage>
        <taxon>Eukaryota</taxon>
        <taxon>Viridiplantae</taxon>
        <taxon>Streptophyta</taxon>
        <taxon>Embryophyta</taxon>
        <taxon>Tracheophyta</taxon>
        <taxon>Spermatophyta</taxon>
        <taxon>Magnoliopsida</taxon>
        <taxon>eudicotyledons</taxon>
        <taxon>Gunneridae</taxon>
        <taxon>Pentapetalae</taxon>
        <taxon>asterids</taxon>
        <taxon>campanulids</taxon>
        <taxon>Asterales</taxon>
        <taxon>Asteraceae</taxon>
        <taxon>Asteroideae</taxon>
        <taxon>Anthemideae</taxon>
        <taxon>Anthemidinae</taxon>
        <taxon>Tanacetum</taxon>
    </lineage>
</organism>
<evidence type="ECO:0000313" key="2">
    <source>
        <dbReference type="EMBL" id="GFC97436.1"/>
    </source>
</evidence>
<dbReference type="AlphaFoldDB" id="A0A699SIE3"/>
<proteinExistence type="predicted"/>
<name>A0A699SIE3_TANCI</name>
<protein>
    <submittedName>
        <fullName evidence="2">Uncharacterized protein</fullName>
    </submittedName>
</protein>
<feature type="non-terminal residue" evidence="2">
    <location>
        <position position="171"/>
    </location>
</feature>
<feature type="non-terminal residue" evidence="2">
    <location>
        <position position="1"/>
    </location>
</feature>
<feature type="compositionally biased region" description="Polar residues" evidence="1">
    <location>
        <begin position="77"/>
        <end position="89"/>
    </location>
</feature>
<gene>
    <name evidence="2" type="ORF">Tci_869406</name>
</gene>
<feature type="region of interest" description="Disordered" evidence="1">
    <location>
        <begin position="1"/>
        <end position="26"/>
    </location>
</feature>
<sequence length="171" mass="17593">PTKPHHIPSPEALQTSSTTPSSPTLPSITIVLIPTVTLSETTPIRQYTRRARISQSPALPPVADELASPLRDVSEGAGNQQVEGQSQTVGGAPIKGRNLDEGKAAAERVSDDSKEMATVLTSMDAATVLASGVAEVPTGSRSIPTVGPPAAEVPTAGLIFATSTVVTSYTR</sequence>
<feature type="region of interest" description="Disordered" evidence="1">
    <location>
        <begin position="72"/>
        <end position="111"/>
    </location>
</feature>
<accession>A0A699SIE3</accession>
<feature type="compositionally biased region" description="Low complexity" evidence="1">
    <location>
        <begin position="15"/>
        <end position="26"/>
    </location>
</feature>